<protein>
    <submittedName>
        <fullName evidence="1">Uncharacterized protein</fullName>
    </submittedName>
</protein>
<gene>
    <name evidence="1" type="ORF">PLAN_MP10018</name>
</gene>
<dbReference type="EMBL" id="LR812492">
    <property type="protein sequence ID" value="CAC5339680.1"/>
    <property type="molecule type" value="Genomic_DNA"/>
</dbReference>
<proteinExistence type="predicted"/>
<dbReference type="AlphaFoldDB" id="A0A6J7ZEC9"/>
<evidence type="ECO:0000313" key="2">
    <source>
        <dbReference type="Proteomes" id="UP000196521"/>
    </source>
</evidence>
<name>A0A6J7ZEC9_PLARU</name>
<keyword evidence="1" id="KW-0614">Plasmid</keyword>
<keyword evidence="2" id="KW-1185">Reference proteome</keyword>
<accession>A0A6J7ZEC9</accession>
<evidence type="ECO:0000313" key="1">
    <source>
        <dbReference type="EMBL" id="CAC5339680.1"/>
    </source>
</evidence>
<dbReference type="Proteomes" id="UP000196521">
    <property type="component" value="Plasmid pI"/>
</dbReference>
<reference evidence="1" key="1">
    <citation type="submission" date="2020-05" db="EMBL/GenBank/DDBJ databases">
        <authorList>
            <consortium name="Genoscope - CEA"/>
            <person name="William W."/>
        </authorList>
    </citation>
    <scope>NUCLEOTIDE SEQUENCE [LARGE SCALE GENOMIC DNA]</scope>
    <source>
        <strain evidence="1">PCC 7821</strain>
        <plasmid evidence="1">pI</plasmid>
    </source>
</reference>
<organism evidence="1 2">
    <name type="scientific">Planktothrix rubescens CCAP 1459/22</name>
    <dbReference type="NCBI Taxonomy" id="329571"/>
    <lineage>
        <taxon>Bacteria</taxon>
        <taxon>Bacillati</taxon>
        <taxon>Cyanobacteriota</taxon>
        <taxon>Cyanophyceae</taxon>
        <taxon>Oscillatoriophycideae</taxon>
        <taxon>Oscillatoriales</taxon>
        <taxon>Microcoleaceae</taxon>
        <taxon>Planktothrix</taxon>
    </lineage>
</organism>
<geneLocation type="plasmid" evidence="1 2">
    <name>pI</name>
</geneLocation>
<sequence>MGDGCKLINSHAIHTIRQAAHTIRQAAQSRSRLKSIEGCV</sequence>